<dbReference type="Proteomes" id="UP000262379">
    <property type="component" value="Unassembled WGS sequence"/>
</dbReference>
<proteinExistence type="predicted"/>
<sequence length="59" mass="6563">MRTEPTLYVIFADGDPDQICETATIAKREAADLRKMGFETKTKTVAGWEAAERLMDGGR</sequence>
<keyword evidence="2" id="KW-1185">Reference proteome</keyword>
<evidence type="ECO:0000313" key="1">
    <source>
        <dbReference type="EMBL" id="RFC67792.1"/>
    </source>
</evidence>
<dbReference type="AlphaFoldDB" id="A0A371XEZ7"/>
<dbReference type="RefSeq" id="WP_116623626.1">
    <property type="nucleotide sequence ID" value="NZ_QURN01000006.1"/>
</dbReference>
<reference evidence="2" key="1">
    <citation type="submission" date="2018-08" db="EMBL/GenBank/DDBJ databases">
        <authorList>
            <person name="Im W.T."/>
        </authorList>
    </citation>
    <scope>NUCLEOTIDE SEQUENCE [LARGE SCALE GENOMIC DNA]</scope>
    <source>
        <strain evidence="2">LA-28</strain>
    </source>
</reference>
<evidence type="ECO:0000313" key="2">
    <source>
        <dbReference type="Proteomes" id="UP000262379"/>
    </source>
</evidence>
<dbReference type="EMBL" id="QURN01000006">
    <property type="protein sequence ID" value="RFC67792.1"/>
    <property type="molecule type" value="Genomic_DNA"/>
</dbReference>
<organism evidence="1 2">
    <name type="scientific">Mesorhizobium denitrificans</name>
    <dbReference type="NCBI Taxonomy" id="2294114"/>
    <lineage>
        <taxon>Bacteria</taxon>
        <taxon>Pseudomonadati</taxon>
        <taxon>Pseudomonadota</taxon>
        <taxon>Alphaproteobacteria</taxon>
        <taxon>Hyphomicrobiales</taxon>
        <taxon>Phyllobacteriaceae</taxon>
        <taxon>Mesorhizobium</taxon>
    </lineage>
</organism>
<accession>A0A371XEZ7</accession>
<protein>
    <submittedName>
        <fullName evidence="1">Uncharacterized protein</fullName>
    </submittedName>
</protein>
<comment type="caution">
    <text evidence="1">The sequence shown here is derived from an EMBL/GenBank/DDBJ whole genome shotgun (WGS) entry which is preliminary data.</text>
</comment>
<name>A0A371XEZ7_9HYPH</name>
<gene>
    <name evidence="1" type="ORF">DY251_09370</name>
</gene>